<protein>
    <recommendedName>
        <fullName evidence="3">DUF4249 family protein</fullName>
    </recommendedName>
</protein>
<accession>A0ABS8AQF7</accession>
<sequence length="157" mass="17789">MKLYIAALLALSGCIIEDPCEEIPSADNVMLKLQLLSASGEPFFFRRNGYVRDSARIVDEQGLRIDIPIPQASLTNDAPISCYLLERGKEPVLHTLITRQYMVYFKKADQDTLRVQYQLSKSDCNTLDVDVLQVFYNNNLVYNNPLETSAEILVTKP</sequence>
<comment type="caution">
    <text evidence="1">The sequence shown here is derived from an EMBL/GenBank/DDBJ whole genome shotgun (WGS) entry which is preliminary data.</text>
</comment>
<dbReference type="Proteomes" id="UP001165296">
    <property type="component" value="Unassembled WGS sequence"/>
</dbReference>
<organism evidence="1 2">
    <name type="scientific">Hymenobacter lucidus</name>
    <dbReference type="NCBI Taxonomy" id="2880930"/>
    <lineage>
        <taxon>Bacteria</taxon>
        <taxon>Pseudomonadati</taxon>
        <taxon>Bacteroidota</taxon>
        <taxon>Cytophagia</taxon>
        <taxon>Cytophagales</taxon>
        <taxon>Hymenobacteraceae</taxon>
        <taxon>Hymenobacter</taxon>
    </lineage>
</organism>
<evidence type="ECO:0008006" key="3">
    <source>
        <dbReference type="Google" id="ProtNLM"/>
    </source>
</evidence>
<proteinExistence type="predicted"/>
<name>A0ABS8AQF7_9BACT</name>
<dbReference type="EMBL" id="JAJADR010000002">
    <property type="protein sequence ID" value="MCB2408450.1"/>
    <property type="molecule type" value="Genomic_DNA"/>
</dbReference>
<gene>
    <name evidence="1" type="ORF">LGH74_10725</name>
</gene>
<evidence type="ECO:0000313" key="1">
    <source>
        <dbReference type="EMBL" id="MCB2408450.1"/>
    </source>
</evidence>
<evidence type="ECO:0000313" key="2">
    <source>
        <dbReference type="Proteomes" id="UP001165296"/>
    </source>
</evidence>
<reference evidence="1" key="1">
    <citation type="submission" date="2021-10" db="EMBL/GenBank/DDBJ databases">
        <authorList>
            <person name="Dean J.D."/>
            <person name="Kim M.K."/>
            <person name="Newey C.N."/>
            <person name="Stoker T.S."/>
            <person name="Thompson D.W."/>
            <person name="Grose J.H."/>
        </authorList>
    </citation>
    <scope>NUCLEOTIDE SEQUENCE</scope>
    <source>
        <strain evidence="1">BT178</strain>
    </source>
</reference>
<keyword evidence="2" id="KW-1185">Reference proteome</keyword>
<dbReference type="RefSeq" id="WP_226175542.1">
    <property type="nucleotide sequence ID" value="NZ_JAJADR010000002.1"/>
</dbReference>